<dbReference type="SUPFAM" id="SSF46955">
    <property type="entry name" value="Putative DNA-binding domain"/>
    <property type="match status" value="1"/>
</dbReference>
<dbReference type="Gene3D" id="3.40.50.280">
    <property type="entry name" value="Cobalamin-binding domain"/>
    <property type="match status" value="1"/>
</dbReference>
<feature type="domain" description="HTH merR-type" evidence="1">
    <location>
        <begin position="1"/>
        <end position="64"/>
    </location>
</feature>
<dbReference type="EMBL" id="JBEYBF010000004">
    <property type="protein sequence ID" value="MEU1951821.1"/>
    <property type="molecule type" value="Genomic_DNA"/>
</dbReference>
<reference evidence="2 3" key="1">
    <citation type="submission" date="2024-06" db="EMBL/GenBank/DDBJ databases">
        <title>The Natural Products Discovery Center: Release of the First 8490 Sequenced Strains for Exploring Actinobacteria Biosynthetic Diversity.</title>
        <authorList>
            <person name="Kalkreuter E."/>
            <person name="Kautsar S.A."/>
            <person name="Yang D."/>
            <person name="Bader C.D."/>
            <person name="Teijaro C.N."/>
            <person name="Fluegel L."/>
            <person name="Davis C.M."/>
            <person name="Simpson J.R."/>
            <person name="Lauterbach L."/>
            <person name="Steele A.D."/>
            <person name="Gui C."/>
            <person name="Meng S."/>
            <person name="Li G."/>
            <person name="Viehrig K."/>
            <person name="Ye F."/>
            <person name="Su P."/>
            <person name="Kiefer A.F."/>
            <person name="Nichols A."/>
            <person name="Cepeda A.J."/>
            <person name="Yan W."/>
            <person name="Fan B."/>
            <person name="Jiang Y."/>
            <person name="Adhikari A."/>
            <person name="Zheng C.-J."/>
            <person name="Schuster L."/>
            <person name="Cowan T.M."/>
            <person name="Smanski M.J."/>
            <person name="Chevrette M.G."/>
            <person name="De Carvalho L.P.S."/>
            <person name="Shen B."/>
        </authorList>
    </citation>
    <scope>NUCLEOTIDE SEQUENCE [LARGE SCALE GENOMIC DNA]</scope>
    <source>
        <strain evidence="2 3">NPDC019708</strain>
    </source>
</reference>
<name>A0ABV2WLQ3_9NOCA</name>
<sequence>MARNLGVPVATLRSWNQRYELTPRPHRPGEHRLYTPGDVAVLRRMVDLVRAGIGPRHAAAAARTTPPAHPSPGNVEPMMAAAARLDITRLLDTVTAHIAHFGVTATWNGLCRPVFAELVDRQRRGQGLIEVEHMLSGAIATALHRAVPQVRADGHVAPVLLACAGGECHALPLEVLRAALAENGIPAVLLGASIPGSALADAVAGAHHRPVVVLWSQTPRTAAHRPLPPGSRTPAQLLLAGPGWTARTTPAGARRVDTLEEAVHLIGRIPNRQHH</sequence>
<dbReference type="InterPro" id="IPR036594">
    <property type="entry name" value="Meth_synthase_dom"/>
</dbReference>
<dbReference type="SUPFAM" id="SSF52242">
    <property type="entry name" value="Cobalamin (vitamin B12)-binding domain"/>
    <property type="match status" value="1"/>
</dbReference>
<comment type="caution">
    <text evidence="2">The sequence shown here is derived from an EMBL/GenBank/DDBJ whole genome shotgun (WGS) entry which is preliminary data.</text>
</comment>
<proteinExistence type="predicted"/>
<dbReference type="Pfam" id="PF13411">
    <property type="entry name" value="MerR_1"/>
    <property type="match status" value="1"/>
</dbReference>
<dbReference type="Gene3D" id="1.10.1240.10">
    <property type="entry name" value="Methionine synthase domain"/>
    <property type="match status" value="1"/>
</dbReference>
<dbReference type="PROSITE" id="PS50937">
    <property type="entry name" value="HTH_MERR_2"/>
    <property type="match status" value="1"/>
</dbReference>
<accession>A0ABV2WLQ3</accession>
<dbReference type="InterPro" id="IPR000551">
    <property type="entry name" value="MerR-type_HTH_dom"/>
</dbReference>
<dbReference type="Proteomes" id="UP001550628">
    <property type="component" value="Unassembled WGS sequence"/>
</dbReference>
<organism evidence="2 3">
    <name type="scientific">Nocardia rhamnosiphila</name>
    <dbReference type="NCBI Taxonomy" id="426716"/>
    <lineage>
        <taxon>Bacteria</taxon>
        <taxon>Bacillati</taxon>
        <taxon>Actinomycetota</taxon>
        <taxon>Actinomycetes</taxon>
        <taxon>Mycobacteriales</taxon>
        <taxon>Nocardiaceae</taxon>
        <taxon>Nocardia</taxon>
    </lineage>
</organism>
<protein>
    <submittedName>
        <fullName evidence="2">MerR family transcriptional regulator</fullName>
    </submittedName>
</protein>
<dbReference type="Gene3D" id="1.10.1660.10">
    <property type="match status" value="1"/>
</dbReference>
<evidence type="ECO:0000259" key="1">
    <source>
        <dbReference type="PROSITE" id="PS50937"/>
    </source>
</evidence>
<dbReference type="InterPro" id="IPR036724">
    <property type="entry name" value="Cobalamin-bd_sf"/>
</dbReference>
<dbReference type="InterPro" id="IPR009061">
    <property type="entry name" value="DNA-bd_dom_put_sf"/>
</dbReference>
<evidence type="ECO:0000313" key="3">
    <source>
        <dbReference type="Proteomes" id="UP001550628"/>
    </source>
</evidence>
<gene>
    <name evidence="2" type="ORF">ABZ510_08145</name>
</gene>
<dbReference type="RefSeq" id="WP_356953763.1">
    <property type="nucleotide sequence ID" value="NZ_JBEYBD010000001.1"/>
</dbReference>
<keyword evidence="3" id="KW-1185">Reference proteome</keyword>
<evidence type="ECO:0000313" key="2">
    <source>
        <dbReference type="EMBL" id="MEU1951821.1"/>
    </source>
</evidence>